<dbReference type="PROSITE" id="PS50157">
    <property type="entry name" value="ZINC_FINGER_C2H2_2"/>
    <property type="match status" value="8"/>
</dbReference>
<evidence type="ECO:0000256" key="11">
    <source>
        <dbReference type="SAM" id="MobiDB-lite"/>
    </source>
</evidence>
<feature type="region of interest" description="Disordered" evidence="11">
    <location>
        <begin position="838"/>
        <end position="879"/>
    </location>
</feature>
<evidence type="ECO:0000259" key="12">
    <source>
        <dbReference type="PROSITE" id="PS50157"/>
    </source>
</evidence>
<evidence type="ECO:0000313" key="14">
    <source>
        <dbReference type="Proteomes" id="UP001445076"/>
    </source>
</evidence>
<dbReference type="Gene3D" id="3.30.160.60">
    <property type="entry name" value="Classic Zinc Finger"/>
    <property type="match status" value="8"/>
</dbReference>
<dbReference type="SMART" id="SM00355">
    <property type="entry name" value="ZnF_C2H2"/>
    <property type="match status" value="9"/>
</dbReference>
<evidence type="ECO:0000256" key="2">
    <source>
        <dbReference type="ARBA" id="ARBA00022723"/>
    </source>
</evidence>
<dbReference type="FunFam" id="3.30.160.60:FF:000145">
    <property type="entry name" value="Zinc finger protein 574"/>
    <property type="match status" value="1"/>
</dbReference>
<feature type="domain" description="C2H2-type" evidence="12">
    <location>
        <begin position="701"/>
        <end position="728"/>
    </location>
</feature>
<evidence type="ECO:0000256" key="6">
    <source>
        <dbReference type="ARBA" id="ARBA00023015"/>
    </source>
</evidence>
<dbReference type="FunFam" id="3.30.160.60:FF:000912">
    <property type="entry name" value="Zinc finger protein 660"/>
    <property type="match status" value="1"/>
</dbReference>
<feature type="domain" description="C2H2-type" evidence="12">
    <location>
        <begin position="533"/>
        <end position="560"/>
    </location>
</feature>
<comment type="caution">
    <text evidence="13">The sequence shown here is derived from an EMBL/GenBank/DDBJ whole genome shotgun (WGS) entry which is preliminary data.</text>
</comment>
<feature type="domain" description="C2H2-type" evidence="12">
    <location>
        <begin position="561"/>
        <end position="588"/>
    </location>
</feature>
<evidence type="ECO:0000256" key="10">
    <source>
        <dbReference type="PROSITE-ProRule" id="PRU00042"/>
    </source>
</evidence>
<evidence type="ECO:0000256" key="4">
    <source>
        <dbReference type="ARBA" id="ARBA00022771"/>
    </source>
</evidence>
<comment type="subcellular location">
    <subcellularLocation>
        <location evidence="1">Nucleus</location>
    </subcellularLocation>
</comment>
<dbReference type="FunFam" id="3.30.160.60:FF:000100">
    <property type="entry name" value="Zinc finger 45-like"/>
    <property type="match status" value="1"/>
</dbReference>
<keyword evidence="5" id="KW-0862">Zinc</keyword>
<evidence type="ECO:0000313" key="13">
    <source>
        <dbReference type="EMBL" id="KAK8724915.1"/>
    </source>
</evidence>
<keyword evidence="3" id="KW-0677">Repeat</keyword>
<evidence type="ECO:0000256" key="8">
    <source>
        <dbReference type="ARBA" id="ARBA00023242"/>
    </source>
</evidence>
<name>A0AAW0WCJ5_CHEQU</name>
<keyword evidence="14" id="KW-1185">Reference proteome</keyword>
<dbReference type="PANTHER" id="PTHR24394:SF47">
    <property type="entry name" value="ZINC FINGER AND BTB DOMAIN CONTAINING 20"/>
    <property type="match status" value="1"/>
</dbReference>
<sequence>MKKVIIPANGKSMPPLVMVGPAEAAKSLPTHVQPILLKTFKAPAQASQPKLNTQSMVLKMNPPNSNNASNMCFMQTSVGKKVLLTNVNTSTPSNKVLLVPKTNAPPVISSSAATPPQISPVASANAPCTVVFQPSSSTVASPGIAVPTSQPIMLKVSGLAPLVVQHTPLAPVVSIKHEPGIEDSQMITVISNSTTTPTTTTTVTQPITSISPNSSPFVILKGTTTFKVVGKPVPVKLNPRFQKIAPKAQFFTGPFSQPLHLPILKKVDTTQNVQSSPSTKNGMSSKPPAYLNIQVKDEPQEAASGEAITLDGVHIKEERLDLQSEQEATFPEATEDASGVNSILDVRIKEEPKDEQCELLAKDEQLRQVLEVTNNNIKVTPQPKFFIRTSEGKLVSISPEEAEALGLDHKDKVENNQKKLLNALSSIKNFTFQNTFEQQDLNKKPEAVALIPDDVNVKDYVNCHVPPAAEKTATLMKNLHNKSLRTNAKYVIAPKSNTTIIGEYTVSERRFLRIRIGTERDICDIPITPLNAYQCPFCTRNFKTKDHLISHIRVHTGERPYPCDVCGKRYRQRIDITRHMRIHTGEKPFTCGLCNASFNQKSNLRSHMRIHTGERPVQCRVCGKGFSRNTHLKQHMKLHTGEKPFQCSVCFRPFRFKSGLQAHERIHSGLKPYACSLCGRSFTQIVGLIRHERTHTAEKPFRCQSCGKSFNSRDILKAHVKKHTSERPYTCDLCGKTFTDQAALRCHQKKYHTNMLLCVICLREDFKDRIELREHLRAHERENWEETPEGDLVPIIRHDNSQHIVSIDDTMENLMDSDEDINVVNDVMVKDGAEEIQVEVELDPDDPMESDENTVDEEEEDVSEYEEHELQIEESDPLA</sequence>
<dbReference type="FunFam" id="3.30.160.60:FF:001158">
    <property type="entry name" value="zinc finger protein 22"/>
    <property type="match status" value="1"/>
</dbReference>
<evidence type="ECO:0000256" key="7">
    <source>
        <dbReference type="ARBA" id="ARBA00023163"/>
    </source>
</evidence>
<evidence type="ECO:0000256" key="5">
    <source>
        <dbReference type="ARBA" id="ARBA00022833"/>
    </source>
</evidence>
<feature type="domain" description="C2H2-type" evidence="12">
    <location>
        <begin position="729"/>
        <end position="754"/>
    </location>
</feature>
<dbReference type="FunFam" id="3.30.160.60:FF:002343">
    <property type="entry name" value="Zinc finger protein 33A"/>
    <property type="match status" value="1"/>
</dbReference>
<organism evidence="13 14">
    <name type="scientific">Cherax quadricarinatus</name>
    <name type="common">Australian red claw crayfish</name>
    <dbReference type="NCBI Taxonomy" id="27406"/>
    <lineage>
        <taxon>Eukaryota</taxon>
        <taxon>Metazoa</taxon>
        <taxon>Ecdysozoa</taxon>
        <taxon>Arthropoda</taxon>
        <taxon>Crustacea</taxon>
        <taxon>Multicrustacea</taxon>
        <taxon>Malacostraca</taxon>
        <taxon>Eumalacostraca</taxon>
        <taxon>Eucarida</taxon>
        <taxon>Decapoda</taxon>
        <taxon>Pleocyemata</taxon>
        <taxon>Astacidea</taxon>
        <taxon>Parastacoidea</taxon>
        <taxon>Parastacidae</taxon>
        <taxon>Cherax</taxon>
    </lineage>
</organism>
<evidence type="ECO:0000256" key="1">
    <source>
        <dbReference type="ARBA" id="ARBA00004123"/>
    </source>
</evidence>
<dbReference type="FunFam" id="3.30.160.60:FF:000446">
    <property type="entry name" value="Zinc finger protein"/>
    <property type="match status" value="1"/>
</dbReference>
<dbReference type="FunFam" id="3.30.160.60:FF:000621">
    <property type="entry name" value="FLT3-interacting zinc finger 1"/>
    <property type="match status" value="1"/>
</dbReference>
<dbReference type="InterPro" id="IPR013087">
    <property type="entry name" value="Znf_C2H2_type"/>
</dbReference>
<feature type="domain" description="C2H2-type" evidence="12">
    <location>
        <begin position="645"/>
        <end position="672"/>
    </location>
</feature>
<dbReference type="GO" id="GO:0005634">
    <property type="term" value="C:nucleus"/>
    <property type="evidence" value="ECO:0007669"/>
    <property type="project" value="UniProtKB-SubCell"/>
</dbReference>
<keyword evidence="6" id="KW-0805">Transcription regulation</keyword>
<protein>
    <recommendedName>
        <fullName evidence="9">Zinc finger protein 865</fullName>
    </recommendedName>
</protein>
<dbReference type="Pfam" id="PF00096">
    <property type="entry name" value="zf-C2H2"/>
    <property type="match status" value="6"/>
</dbReference>
<feature type="domain" description="C2H2-type" evidence="12">
    <location>
        <begin position="673"/>
        <end position="700"/>
    </location>
</feature>
<dbReference type="AlphaFoldDB" id="A0AAW0WCJ5"/>
<dbReference type="Pfam" id="PF12874">
    <property type="entry name" value="zf-met"/>
    <property type="match status" value="1"/>
</dbReference>
<keyword evidence="7" id="KW-0804">Transcription</keyword>
<dbReference type="Proteomes" id="UP001445076">
    <property type="component" value="Unassembled WGS sequence"/>
</dbReference>
<accession>A0AAW0WCJ5</accession>
<evidence type="ECO:0000256" key="9">
    <source>
        <dbReference type="ARBA" id="ARBA00068876"/>
    </source>
</evidence>
<dbReference type="PROSITE" id="PS00028">
    <property type="entry name" value="ZINC_FINGER_C2H2_1"/>
    <property type="match status" value="8"/>
</dbReference>
<feature type="domain" description="C2H2-type" evidence="12">
    <location>
        <begin position="589"/>
        <end position="616"/>
    </location>
</feature>
<dbReference type="PANTHER" id="PTHR24394">
    <property type="entry name" value="ZINC FINGER PROTEIN"/>
    <property type="match status" value="1"/>
</dbReference>
<dbReference type="SUPFAM" id="SSF57667">
    <property type="entry name" value="beta-beta-alpha zinc fingers"/>
    <property type="match status" value="5"/>
</dbReference>
<dbReference type="GO" id="GO:0000981">
    <property type="term" value="F:DNA-binding transcription factor activity, RNA polymerase II-specific"/>
    <property type="evidence" value="ECO:0007669"/>
    <property type="project" value="TreeGrafter"/>
</dbReference>
<reference evidence="13 14" key="1">
    <citation type="journal article" date="2024" name="BMC Genomics">
        <title>Genome assembly of redclaw crayfish (Cherax quadricarinatus) provides insights into its immune adaptation and hypoxia tolerance.</title>
        <authorList>
            <person name="Liu Z."/>
            <person name="Zheng J."/>
            <person name="Li H."/>
            <person name="Fang K."/>
            <person name="Wang S."/>
            <person name="He J."/>
            <person name="Zhou D."/>
            <person name="Weng S."/>
            <person name="Chi M."/>
            <person name="Gu Z."/>
            <person name="He J."/>
            <person name="Li F."/>
            <person name="Wang M."/>
        </authorList>
    </citation>
    <scope>NUCLEOTIDE SEQUENCE [LARGE SCALE GENOMIC DNA]</scope>
    <source>
        <strain evidence="13">ZL_2023a</strain>
    </source>
</reference>
<keyword evidence="4 10" id="KW-0863">Zinc-finger</keyword>
<dbReference type="GO" id="GO:0008270">
    <property type="term" value="F:zinc ion binding"/>
    <property type="evidence" value="ECO:0007669"/>
    <property type="project" value="UniProtKB-KW"/>
</dbReference>
<keyword evidence="2" id="KW-0479">Metal-binding</keyword>
<proteinExistence type="predicted"/>
<dbReference type="EMBL" id="JARKIK010000084">
    <property type="protein sequence ID" value="KAK8724915.1"/>
    <property type="molecule type" value="Genomic_DNA"/>
</dbReference>
<gene>
    <name evidence="13" type="ORF">OTU49_010976</name>
</gene>
<feature type="domain" description="C2H2-type" evidence="12">
    <location>
        <begin position="617"/>
        <end position="644"/>
    </location>
</feature>
<dbReference type="Pfam" id="PF13894">
    <property type="entry name" value="zf-C2H2_4"/>
    <property type="match status" value="1"/>
</dbReference>
<dbReference type="InterPro" id="IPR036236">
    <property type="entry name" value="Znf_C2H2_sf"/>
</dbReference>
<keyword evidence="8" id="KW-0539">Nucleus</keyword>
<dbReference type="FunFam" id="3.30.160.60:FF:000688">
    <property type="entry name" value="zinc finger protein 197 isoform X1"/>
    <property type="match status" value="1"/>
</dbReference>
<evidence type="ECO:0000256" key="3">
    <source>
        <dbReference type="ARBA" id="ARBA00022737"/>
    </source>
</evidence>